<dbReference type="AlphaFoldDB" id="A0AAU8PHL6"/>
<name>A0AAU8PHL6_EDWPI</name>
<evidence type="ECO:0000313" key="2">
    <source>
        <dbReference type="Proteomes" id="UP000002634"/>
    </source>
</evidence>
<dbReference type="GO" id="GO:0016829">
    <property type="term" value="F:lyase activity"/>
    <property type="evidence" value="ECO:0007669"/>
    <property type="project" value="UniProtKB-KW"/>
</dbReference>
<accession>A0AAU8PHL6</accession>
<dbReference type="EMBL" id="CP001135">
    <property type="protein sequence ID" value="ACY84432.1"/>
    <property type="molecule type" value="Genomic_DNA"/>
</dbReference>
<dbReference type="SUPFAM" id="SSF54593">
    <property type="entry name" value="Glyoxalase/Bleomycin resistance protein/Dihydroxybiphenyl dioxygenase"/>
    <property type="match status" value="1"/>
</dbReference>
<gene>
    <name evidence="1" type="ordered locus">ETAE_1591</name>
</gene>
<dbReference type="KEGG" id="etr:ETAE_1591"/>
<keyword evidence="1" id="KW-0456">Lyase</keyword>
<dbReference type="InterPro" id="IPR029068">
    <property type="entry name" value="Glyas_Bleomycin-R_OHBP_Dase"/>
</dbReference>
<protein>
    <submittedName>
        <fullName evidence="1">Lactoylglutathione lyase</fullName>
    </submittedName>
</protein>
<proteinExistence type="predicted"/>
<sequence>MPGEVKVFHHQGDVLAKFFFITDPDGYQIELIERAGRYQ</sequence>
<reference evidence="1 2" key="1">
    <citation type="journal article" date="2009" name="PLoS ONE">
        <title>Genome sequence of the versatile fish pathogen Edwardsiella tarda provides insights into its adaptation to broad host ranges and intracellular niches.</title>
        <authorList>
            <person name="Wang Q."/>
            <person name="Yang M."/>
            <person name="Xiao J."/>
            <person name="Wu H."/>
            <person name="Wang X."/>
            <person name="Lv Y."/>
            <person name="Xu L."/>
            <person name="Zheng H."/>
            <person name="Wang S."/>
            <person name="Zhao G."/>
            <person name="Liu Q."/>
            <person name="Zhang Y."/>
        </authorList>
    </citation>
    <scope>NUCLEOTIDE SEQUENCE [LARGE SCALE GENOMIC DNA]</scope>
    <source>
        <strain evidence="2">EIB202 / CCTCC M208068</strain>
    </source>
</reference>
<organism evidence="1 2">
    <name type="scientific">Edwardsiella piscicida</name>
    <dbReference type="NCBI Taxonomy" id="1263550"/>
    <lineage>
        <taxon>Bacteria</taxon>
        <taxon>Pseudomonadati</taxon>
        <taxon>Pseudomonadota</taxon>
        <taxon>Gammaproteobacteria</taxon>
        <taxon>Enterobacterales</taxon>
        <taxon>Hafniaceae</taxon>
        <taxon>Edwardsiella</taxon>
    </lineage>
</organism>
<keyword evidence="2" id="KW-1185">Reference proteome</keyword>
<evidence type="ECO:0000313" key="1">
    <source>
        <dbReference type="EMBL" id="ACY84432.1"/>
    </source>
</evidence>
<dbReference type="Proteomes" id="UP000002634">
    <property type="component" value="Chromosome"/>
</dbReference>
<dbReference type="Gene3D" id="3.10.180.10">
    <property type="entry name" value="2,3-Dihydroxybiphenyl 1,2-Dioxygenase, domain 1"/>
    <property type="match status" value="1"/>
</dbReference>